<dbReference type="EC" id="3.5.1.13" evidence="3"/>
<evidence type="ECO:0000259" key="2">
    <source>
        <dbReference type="Pfam" id="PF01425"/>
    </source>
</evidence>
<dbReference type="InterPro" id="IPR036928">
    <property type="entry name" value="AS_sf"/>
</dbReference>
<organism evidence="3 4">
    <name type="scientific">Blastopirellula retiformator</name>
    <dbReference type="NCBI Taxonomy" id="2527970"/>
    <lineage>
        <taxon>Bacteria</taxon>
        <taxon>Pseudomonadati</taxon>
        <taxon>Planctomycetota</taxon>
        <taxon>Planctomycetia</taxon>
        <taxon>Pirellulales</taxon>
        <taxon>Pirellulaceae</taxon>
        <taxon>Blastopirellula</taxon>
    </lineage>
</organism>
<dbReference type="OrthoDB" id="9811471at2"/>
<evidence type="ECO:0000313" key="3">
    <source>
        <dbReference type="EMBL" id="TWT30834.1"/>
    </source>
</evidence>
<feature type="domain" description="Amidase" evidence="2">
    <location>
        <begin position="31"/>
        <end position="501"/>
    </location>
</feature>
<dbReference type="InterPro" id="IPR052096">
    <property type="entry name" value="Endocannabinoid_amidase"/>
</dbReference>
<dbReference type="PIRSF" id="PIRSF001221">
    <property type="entry name" value="Amidase_fungi"/>
    <property type="match status" value="1"/>
</dbReference>
<dbReference type="PANTHER" id="PTHR45847">
    <property type="entry name" value="FATTY ACID AMIDE HYDROLASE"/>
    <property type="match status" value="1"/>
</dbReference>
<comment type="caution">
    <text evidence="3">The sequence shown here is derived from an EMBL/GenBank/DDBJ whole genome shotgun (WGS) entry which is preliminary data.</text>
</comment>
<dbReference type="InterPro" id="IPR023631">
    <property type="entry name" value="Amidase_dom"/>
</dbReference>
<dbReference type="GO" id="GO:0017064">
    <property type="term" value="F:fatty acid amide hydrolase activity"/>
    <property type="evidence" value="ECO:0007669"/>
    <property type="project" value="TreeGrafter"/>
</dbReference>
<dbReference type="InterPro" id="IPR020556">
    <property type="entry name" value="Amidase_CS"/>
</dbReference>
<dbReference type="SUPFAM" id="SSF75304">
    <property type="entry name" value="Amidase signature (AS) enzymes"/>
    <property type="match status" value="1"/>
</dbReference>
<dbReference type="AlphaFoldDB" id="A0A5C5UWT4"/>
<sequence>MDAHRKIPPLCQQSAAQIVAGVTAGQFSVTEVIDQYAQRIEAVNPQVNALAVPMLDQARETAQALDAAGASAETSLLHGVPFTVKECFFVEGAPSTIGLTNQRKISQHDSPHVARMRAAGAIPLGLTNVPQLMIVHETDNPVYGLTKNPWDLQHGVGGSSGGEAAIIAAGGSPLGLGSDLGGSIRLPSHFCGVHGLKPTNRRLARAGAFANLRGMQGLEYQTGPMARHVEDLELALRVISSAQYGWRHGDVTPMPIGSSADVDLTKLRIGYWDYDGYFSAAPAIRRVVRESVSALKECGAQLIELRPPKIAEALQHYFAMISADGGADFRELLRGSKKDPEVARVVGLAKTPRWIRPLLAAILRMKGEKKLAELFVAAGPRSASSLWRATAAAGDYVAEIQDTWDAEQIDAVITPPHALPAFLHGMAVELLPSASYALLFNLLGVPCGTVACSRVSDDELSDRTDLADPVDRSAQKVELASSGMPVGLQVAGRPWREDQVLAIMAKIEDHFRERDDYPDVTRLPI</sequence>
<dbReference type="EMBL" id="SJPF01000005">
    <property type="protein sequence ID" value="TWT30834.1"/>
    <property type="molecule type" value="Genomic_DNA"/>
</dbReference>
<dbReference type="Pfam" id="PF01425">
    <property type="entry name" value="Amidase"/>
    <property type="match status" value="1"/>
</dbReference>
<dbReference type="GO" id="GO:0009062">
    <property type="term" value="P:fatty acid catabolic process"/>
    <property type="evidence" value="ECO:0007669"/>
    <property type="project" value="TreeGrafter"/>
</dbReference>
<reference evidence="3 4" key="1">
    <citation type="submission" date="2019-02" db="EMBL/GenBank/DDBJ databases">
        <title>Deep-cultivation of Planctomycetes and their phenomic and genomic characterization uncovers novel biology.</title>
        <authorList>
            <person name="Wiegand S."/>
            <person name="Jogler M."/>
            <person name="Boedeker C."/>
            <person name="Pinto D."/>
            <person name="Vollmers J."/>
            <person name="Rivas-Marin E."/>
            <person name="Kohn T."/>
            <person name="Peeters S.H."/>
            <person name="Heuer A."/>
            <person name="Rast P."/>
            <person name="Oberbeckmann S."/>
            <person name="Bunk B."/>
            <person name="Jeske O."/>
            <person name="Meyerdierks A."/>
            <person name="Storesund J.E."/>
            <person name="Kallscheuer N."/>
            <person name="Luecker S."/>
            <person name="Lage O.M."/>
            <person name="Pohl T."/>
            <person name="Merkel B.J."/>
            <person name="Hornburger P."/>
            <person name="Mueller R.-W."/>
            <person name="Bruemmer F."/>
            <person name="Labrenz M."/>
            <person name="Spormann A.M."/>
            <person name="Op Den Camp H."/>
            <person name="Overmann J."/>
            <person name="Amann R."/>
            <person name="Jetten M.S.M."/>
            <person name="Mascher T."/>
            <person name="Medema M.H."/>
            <person name="Devos D.P."/>
            <person name="Kaster A.-K."/>
            <person name="Ovreas L."/>
            <person name="Rohde M."/>
            <person name="Galperin M.Y."/>
            <person name="Jogler C."/>
        </authorList>
    </citation>
    <scope>NUCLEOTIDE SEQUENCE [LARGE SCALE GENOMIC DNA]</scope>
    <source>
        <strain evidence="3 4">Enr8</strain>
    </source>
</reference>
<dbReference type="Gene3D" id="3.90.1300.10">
    <property type="entry name" value="Amidase signature (AS) domain"/>
    <property type="match status" value="1"/>
</dbReference>
<keyword evidence="1 3" id="KW-0378">Hydrolase</keyword>
<name>A0A5C5UWT4_9BACT</name>
<dbReference type="GO" id="GO:0047680">
    <property type="term" value="F:aryl-acylamidase activity"/>
    <property type="evidence" value="ECO:0007669"/>
    <property type="project" value="UniProtKB-EC"/>
</dbReference>
<dbReference type="Proteomes" id="UP000318878">
    <property type="component" value="Unassembled WGS sequence"/>
</dbReference>
<keyword evidence="4" id="KW-1185">Reference proteome</keyword>
<dbReference type="PANTHER" id="PTHR45847:SF6">
    <property type="entry name" value="FATTY ACID AMIDE HYDROLASE"/>
    <property type="match status" value="1"/>
</dbReference>
<evidence type="ECO:0000313" key="4">
    <source>
        <dbReference type="Proteomes" id="UP000318878"/>
    </source>
</evidence>
<dbReference type="RefSeq" id="WP_146435608.1">
    <property type="nucleotide sequence ID" value="NZ_SJPF01000005.1"/>
</dbReference>
<accession>A0A5C5UWT4</accession>
<protein>
    <submittedName>
        <fullName evidence="3">Acylamidase</fullName>
        <ecNumber evidence="3">3.5.1.13</ecNumber>
    </submittedName>
</protein>
<dbReference type="PROSITE" id="PS00571">
    <property type="entry name" value="AMIDASES"/>
    <property type="match status" value="1"/>
</dbReference>
<evidence type="ECO:0000256" key="1">
    <source>
        <dbReference type="ARBA" id="ARBA00022801"/>
    </source>
</evidence>
<dbReference type="GO" id="GO:0004040">
    <property type="term" value="F:amidase activity"/>
    <property type="evidence" value="ECO:0007669"/>
    <property type="project" value="TreeGrafter"/>
</dbReference>
<proteinExistence type="predicted"/>
<gene>
    <name evidence="3" type="primary">aam</name>
    <name evidence="3" type="ORF">Enr8_43600</name>
</gene>